<keyword evidence="2" id="KW-1185">Reference proteome</keyword>
<name>A0A4S3J7L6_9EURO</name>
<accession>A0A4S3J7L6</accession>
<evidence type="ECO:0000313" key="2">
    <source>
        <dbReference type="Proteomes" id="UP000308092"/>
    </source>
</evidence>
<feature type="non-terminal residue" evidence="1">
    <location>
        <position position="131"/>
    </location>
</feature>
<organism evidence="1 2">
    <name type="scientific">Aspergillus tanneri</name>
    <dbReference type="NCBI Taxonomy" id="1220188"/>
    <lineage>
        <taxon>Eukaryota</taxon>
        <taxon>Fungi</taxon>
        <taxon>Dikarya</taxon>
        <taxon>Ascomycota</taxon>
        <taxon>Pezizomycotina</taxon>
        <taxon>Eurotiomycetes</taxon>
        <taxon>Eurotiomycetidae</taxon>
        <taxon>Eurotiales</taxon>
        <taxon>Aspergillaceae</taxon>
        <taxon>Aspergillus</taxon>
        <taxon>Aspergillus subgen. Circumdati</taxon>
    </lineage>
</organism>
<sequence>IMAAPSSHFSAPQYSYDFVLEYTGQYQRQPAPVPRRGPFFSGCSSPELGKVLLQDGLGVGAGFDAAKAEVSLQRGIVQIKHQLLQAKGGARQILKLVEDRLPLFWMVVEVRRVEAPIQIRNFQGDVCLPSP</sequence>
<comment type="caution">
    <text evidence="1">The sequence shown here is derived from an EMBL/GenBank/DDBJ whole genome shotgun (WGS) entry which is preliminary data.</text>
</comment>
<dbReference type="AlphaFoldDB" id="A0A4S3J7L6"/>
<proteinExistence type="predicted"/>
<protein>
    <submittedName>
        <fullName evidence="1">Uncharacterized protein</fullName>
    </submittedName>
</protein>
<dbReference type="EMBL" id="SOSA01000554">
    <property type="protein sequence ID" value="THC90147.1"/>
    <property type="molecule type" value="Genomic_DNA"/>
</dbReference>
<dbReference type="VEuPathDB" id="FungiDB:EYZ11_010388"/>
<dbReference type="Proteomes" id="UP000308092">
    <property type="component" value="Unassembled WGS sequence"/>
</dbReference>
<reference evidence="1 2" key="1">
    <citation type="submission" date="2019-03" db="EMBL/GenBank/DDBJ databases">
        <title>The genome sequence of a newly discovered highly antifungal drug resistant Aspergillus species, Aspergillus tanneri NIH 1004.</title>
        <authorList>
            <person name="Mounaud S."/>
            <person name="Singh I."/>
            <person name="Joardar V."/>
            <person name="Pakala S."/>
            <person name="Pakala S."/>
            <person name="Venepally P."/>
            <person name="Hoover J."/>
            <person name="Nierman W."/>
            <person name="Chung J."/>
            <person name="Losada L."/>
        </authorList>
    </citation>
    <scope>NUCLEOTIDE SEQUENCE [LARGE SCALE GENOMIC DNA]</scope>
    <source>
        <strain evidence="1 2">NIH1004</strain>
    </source>
</reference>
<evidence type="ECO:0000313" key="1">
    <source>
        <dbReference type="EMBL" id="THC90147.1"/>
    </source>
</evidence>
<gene>
    <name evidence="1" type="ORF">EYZ11_010388</name>
</gene>
<feature type="non-terminal residue" evidence="1">
    <location>
        <position position="1"/>
    </location>
</feature>